<accession>G5A1C2</accession>
<sequence length="156" mass="17782">MIERDTPCCNNAYPDPPRLSTTSDDTENDLGYGFNVYVSADASVVKLKEVIKRETEEYELLKQLKVPASVKEMLIPENELDPLSFVGDDAYGFPNRHDNGPRDIHLLVKLPDNWSREQELWNETLASTRRSVSRSAVRMLSTEGYEARVKSTFLLD</sequence>
<organism evidence="2 3">
    <name type="scientific">Phytophthora sojae (strain P6497)</name>
    <name type="common">Soybean stem and root rot agent</name>
    <name type="synonym">Phytophthora megasperma f. sp. glycines</name>
    <dbReference type="NCBI Taxonomy" id="1094619"/>
    <lineage>
        <taxon>Eukaryota</taxon>
        <taxon>Sar</taxon>
        <taxon>Stramenopiles</taxon>
        <taxon>Oomycota</taxon>
        <taxon>Peronosporomycetes</taxon>
        <taxon>Peronosporales</taxon>
        <taxon>Peronosporaceae</taxon>
        <taxon>Phytophthora</taxon>
    </lineage>
</organism>
<evidence type="ECO:0000313" key="2">
    <source>
        <dbReference type="EMBL" id="EGZ10721.1"/>
    </source>
</evidence>
<dbReference type="RefSeq" id="XP_009533466.1">
    <property type="nucleotide sequence ID" value="XM_009535171.1"/>
</dbReference>
<evidence type="ECO:0000313" key="3">
    <source>
        <dbReference type="Proteomes" id="UP000002640"/>
    </source>
</evidence>
<proteinExistence type="predicted"/>
<dbReference type="EMBL" id="JH159158">
    <property type="protein sequence ID" value="EGZ10721.1"/>
    <property type="molecule type" value="Genomic_DNA"/>
</dbReference>
<evidence type="ECO:0000256" key="1">
    <source>
        <dbReference type="SAM" id="MobiDB-lite"/>
    </source>
</evidence>
<keyword evidence="3" id="KW-1185">Reference proteome</keyword>
<dbReference type="InParanoid" id="G5A1C2"/>
<dbReference type="Proteomes" id="UP000002640">
    <property type="component" value="Unassembled WGS sequence"/>
</dbReference>
<dbReference type="AlphaFoldDB" id="G5A1C2"/>
<dbReference type="KEGG" id="psoj:PHYSODRAFT_304503"/>
<reference evidence="2 3" key="1">
    <citation type="journal article" date="2006" name="Science">
        <title>Phytophthora genome sequences uncover evolutionary origins and mechanisms of pathogenesis.</title>
        <authorList>
            <person name="Tyler B.M."/>
            <person name="Tripathy S."/>
            <person name="Zhang X."/>
            <person name="Dehal P."/>
            <person name="Jiang R.H."/>
            <person name="Aerts A."/>
            <person name="Arredondo F.D."/>
            <person name="Baxter L."/>
            <person name="Bensasson D."/>
            <person name="Beynon J.L."/>
            <person name="Chapman J."/>
            <person name="Damasceno C.M."/>
            <person name="Dorrance A.E."/>
            <person name="Dou D."/>
            <person name="Dickerman A.W."/>
            <person name="Dubchak I.L."/>
            <person name="Garbelotto M."/>
            <person name="Gijzen M."/>
            <person name="Gordon S.G."/>
            <person name="Govers F."/>
            <person name="Grunwald N.J."/>
            <person name="Huang W."/>
            <person name="Ivors K.L."/>
            <person name="Jones R.W."/>
            <person name="Kamoun S."/>
            <person name="Krampis K."/>
            <person name="Lamour K.H."/>
            <person name="Lee M.K."/>
            <person name="McDonald W.H."/>
            <person name="Medina M."/>
            <person name="Meijer H.J."/>
            <person name="Nordberg E.K."/>
            <person name="Maclean D.J."/>
            <person name="Ospina-Giraldo M.D."/>
            <person name="Morris P.F."/>
            <person name="Phuntumart V."/>
            <person name="Putnam N.H."/>
            <person name="Rash S."/>
            <person name="Rose J.K."/>
            <person name="Sakihama Y."/>
            <person name="Salamov A.A."/>
            <person name="Savidor A."/>
            <person name="Scheuring C.F."/>
            <person name="Smith B.M."/>
            <person name="Sobral B.W."/>
            <person name="Terry A."/>
            <person name="Torto-Alalibo T.A."/>
            <person name="Win J."/>
            <person name="Xu Z."/>
            <person name="Zhang H."/>
            <person name="Grigoriev I.V."/>
            <person name="Rokhsar D.S."/>
            <person name="Boore J.L."/>
        </authorList>
    </citation>
    <scope>NUCLEOTIDE SEQUENCE [LARGE SCALE GENOMIC DNA]</scope>
    <source>
        <strain evidence="2 3">P6497</strain>
    </source>
</reference>
<feature type="region of interest" description="Disordered" evidence="1">
    <location>
        <begin position="1"/>
        <end position="26"/>
    </location>
</feature>
<dbReference type="GeneID" id="20642429"/>
<name>G5A1C2_PHYSP</name>
<protein>
    <submittedName>
        <fullName evidence="2">Uncharacterized protein</fullName>
    </submittedName>
</protein>
<gene>
    <name evidence="2" type="ORF">PHYSODRAFT_304503</name>
</gene>